<evidence type="ECO:0000313" key="2">
    <source>
        <dbReference type="RefSeq" id="XP_034104438.1"/>
    </source>
</evidence>
<organism evidence="1 2">
    <name type="scientific">Drosophila albomicans</name>
    <name type="common">Fruit fly</name>
    <dbReference type="NCBI Taxonomy" id="7291"/>
    <lineage>
        <taxon>Eukaryota</taxon>
        <taxon>Metazoa</taxon>
        <taxon>Ecdysozoa</taxon>
        <taxon>Arthropoda</taxon>
        <taxon>Hexapoda</taxon>
        <taxon>Insecta</taxon>
        <taxon>Pterygota</taxon>
        <taxon>Neoptera</taxon>
        <taxon>Endopterygota</taxon>
        <taxon>Diptera</taxon>
        <taxon>Brachycera</taxon>
        <taxon>Muscomorpha</taxon>
        <taxon>Ephydroidea</taxon>
        <taxon>Drosophilidae</taxon>
        <taxon>Drosophila</taxon>
    </lineage>
</organism>
<gene>
    <name evidence="2" type="primary">LOC117568140</name>
</gene>
<name>A0A6P8WYC0_DROAB</name>
<dbReference type="GeneID" id="117568140"/>
<dbReference type="Pfam" id="PF07248">
    <property type="entry name" value="DUF1431"/>
    <property type="match status" value="1"/>
</dbReference>
<dbReference type="SMART" id="SM00689">
    <property type="entry name" value="DM6"/>
    <property type="match status" value="1"/>
</dbReference>
<dbReference type="PANTHER" id="PTHR20977">
    <property type="entry name" value="AT13385P-RELATED"/>
    <property type="match status" value="1"/>
</dbReference>
<dbReference type="Proteomes" id="UP000515160">
    <property type="component" value="Chromosome 3"/>
</dbReference>
<dbReference type="OrthoDB" id="7840301at2759"/>
<reference evidence="2" key="1">
    <citation type="submission" date="2025-08" db="UniProtKB">
        <authorList>
            <consortium name="RefSeq"/>
        </authorList>
    </citation>
    <scope>IDENTIFICATION</scope>
    <source>
        <strain evidence="2">15112-1751.03</strain>
        <tissue evidence="2">Whole Adult</tissue>
    </source>
</reference>
<sequence>MATRVTKPMKCPKLLLQAIQLQRKSTNGKRPPFVRYTSDSGKCRKANTEEKKKCRMPLVIPPAYFKKPDPCKTDEELTTERSLGVYMRCNPPYKPECMGPCFNEPRLDSTLYKPSKTLDKEYKKYWVDCVMEKVPKRVCNISAPEIVRRPRRKTICNAPAPSKGWSTMHPLQCRPLKPGPPISESRCIQNPLCECPKARKVSKCKINQKKDTSAKRQLTRYPSFSECQNVELNKEPVTECHKKISICEVWRIFKARHSQGV</sequence>
<evidence type="ECO:0000313" key="1">
    <source>
        <dbReference type="Proteomes" id="UP000515160"/>
    </source>
</evidence>
<keyword evidence="1" id="KW-1185">Reference proteome</keyword>
<protein>
    <submittedName>
        <fullName evidence="2">Uncharacterized protein LOC117568140</fullName>
    </submittedName>
</protein>
<dbReference type="InterPro" id="IPR006611">
    <property type="entry name" value="DUF1431_DROsp"/>
</dbReference>
<dbReference type="PANTHER" id="PTHR20977:SF0">
    <property type="entry name" value="AT13385P-RELATED"/>
    <property type="match status" value="1"/>
</dbReference>
<proteinExistence type="predicted"/>
<dbReference type="RefSeq" id="XP_034104438.1">
    <property type="nucleotide sequence ID" value="XM_034248547.2"/>
</dbReference>
<accession>A0A6P8WYC0</accession>
<dbReference type="AlphaFoldDB" id="A0A6P8WYC0"/>